<feature type="domain" description="CxC2-like cysteine cluster KDZ transposase-associated" evidence="2">
    <location>
        <begin position="218"/>
        <end position="325"/>
    </location>
</feature>
<feature type="compositionally biased region" description="Basic residues" evidence="1">
    <location>
        <begin position="906"/>
        <end position="916"/>
    </location>
</feature>
<keyword evidence="4" id="KW-1185">Reference proteome</keyword>
<dbReference type="Pfam" id="PF18758">
    <property type="entry name" value="KDZ"/>
    <property type="match status" value="1"/>
</dbReference>
<name>A0A0C9X1V7_9AGAR</name>
<evidence type="ECO:0000256" key="1">
    <source>
        <dbReference type="SAM" id="MobiDB-lite"/>
    </source>
</evidence>
<dbReference type="STRING" id="1095629.A0A0C9X1V7"/>
<dbReference type="Proteomes" id="UP000054477">
    <property type="component" value="Unassembled WGS sequence"/>
</dbReference>
<dbReference type="PANTHER" id="PTHR33096:SF1">
    <property type="entry name" value="CXC1-LIKE CYSTEINE CLUSTER ASSOCIATED WITH KDZ TRANSPOSASES DOMAIN-CONTAINING PROTEIN"/>
    <property type="match status" value="1"/>
</dbReference>
<evidence type="ECO:0000313" key="4">
    <source>
        <dbReference type="Proteomes" id="UP000054477"/>
    </source>
</evidence>
<protein>
    <recommendedName>
        <fullName evidence="2">CxC2-like cysteine cluster KDZ transposase-associated domain-containing protein</fullName>
    </recommendedName>
</protein>
<feature type="compositionally biased region" description="Basic and acidic residues" evidence="1">
    <location>
        <begin position="891"/>
        <end position="905"/>
    </location>
</feature>
<gene>
    <name evidence="3" type="ORF">K443DRAFT_126487</name>
</gene>
<sequence length="1067" mass="121076">MEVRDMDGALSLANSGDAVGPNSGTLITMEIDRIVMGKRKRGRELLEDLGFTAVVDSDDENVILPFPTVNMMSTEYYTLPSGRLGHTSQIIAVPVDDHACRTDDLDPLPSQHVDTLVDNIPPTLDDDGDIGIDPAYLEHIEEVTVGARQKRPTDNPLKFWIPDRDRFLAEDLRWEGRGDFCNRTLCADCHEIPGAYRCIDCHGGEIQWTGSFFIKTSLKALGLRIQLGHRIGETCHHPHPAFDDDFVVTDTNGIHEVGLDFCDCGTPQPWFVQLLRFRWWPATTSNPKSAATFRVLKHFQLLSFESKTSAFEFYNALARETDNTGLRTPKDRYKSFMTIMRQFRYIKMLKRGGRGHDPTGAVGTKEGECAVRCAPCPNPGINLPDGWQDATPEVRFLYCLFLAIDANFRLKRRMVSSEHADPSLINGGAYFPSTCSNHNAVNAERSAKLGFTTSGVGSVDCARHDMKRPNGVGDLQKGERHSADVVELVVSYDIVCQWSRNFWERIAIYSHSIRVDHTGQKNYHFLIPKFHLPAHIKACQTVFSFNFNQHVGRIDGEAPERGWSHINPIATSTREMGPGSRRDTIDDHLGAWNWKKTTLLGISFLRKVKEAVTESNDRHHLHDQFTNGLLESISPDMLEQWKTEMEAWEKDHSKENPFEQKCSTITQTAVRLILAEQDNHELQSGLPYALHEEVTGSQLIVMGIDLEDAQRRLKADRESLGLHATDSQKSKIQLRSNNLRRKITSWTTIQQLYIPNVHILRSHDHAAHDGHEEVPEKAELYLPSSICQSDRVNVCDLRLMKAEWMLRVPQANDSLDALRDGLRVRSFLYMDKDRFQRGQHANTRSRGVIARVEAKIAAAAATYTASRKALISLSTPLGQVGCETSFPHLKPSDIRGLVDPEDQSRNRHVPGQKRSSKTVPSEGHRTLSWIWTRIGDASVLDPKIIEDSLRIEWCKSKARADRWHEEVLLLLEEMRRTKVFFESRACSWEAKLIDIEWAPLPRETDRHDDGHDCAAIEARRAYALQQAAMYRDLKQHCEHIWRYVDTYVRVGYGVVVPPEVERNDDAT</sequence>
<dbReference type="HOGENOM" id="CLU_003703_13_0_1"/>
<dbReference type="PANTHER" id="PTHR33096">
    <property type="entry name" value="CXC2 DOMAIN-CONTAINING PROTEIN"/>
    <property type="match status" value="1"/>
</dbReference>
<reference evidence="4" key="2">
    <citation type="submission" date="2015-01" db="EMBL/GenBank/DDBJ databases">
        <title>Evolutionary Origins and Diversification of the Mycorrhizal Mutualists.</title>
        <authorList>
            <consortium name="DOE Joint Genome Institute"/>
            <consortium name="Mycorrhizal Genomics Consortium"/>
            <person name="Kohler A."/>
            <person name="Kuo A."/>
            <person name="Nagy L.G."/>
            <person name="Floudas D."/>
            <person name="Copeland A."/>
            <person name="Barry K.W."/>
            <person name="Cichocki N."/>
            <person name="Veneault-Fourrey C."/>
            <person name="LaButti K."/>
            <person name="Lindquist E.A."/>
            <person name="Lipzen A."/>
            <person name="Lundell T."/>
            <person name="Morin E."/>
            <person name="Murat C."/>
            <person name="Riley R."/>
            <person name="Ohm R."/>
            <person name="Sun H."/>
            <person name="Tunlid A."/>
            <person name="Henrissat B."/>
            <person name="Grigoriev I.V."/>
            <person name="Hibbett D.S."/>
            <person name="Martin F."/>
        </authorList>
    </citation>
    <scope>NUCLEOTIDE SEQUENCE [LARGE SCALE GENOMIC DNA]</scope>
    <source>
        <strain evidence="4">LaAM-08-1</strain>
    </source>
</reference>
<reference evidence="3 4" key="1">
    <citation type="submission" date="2014-04" db="EMBL/GenBank/DDBJ databases">
        <authorList>
            <consortium name="DOE Joint Genome Institute"/>
            <person name="Kuo A."/>
            <person name="Kohler A."/>
            <person name="Nagy L.G."/>
            <person name="Floudas D."/>
            <person name="Copeland A."/>
            <person name="Barry K.W."/>
            <person name="Cichocki N."/>
            <person name="Veneault-Fourrey C."/>
            <person name="LaButti K."/>
            <person name="Lindquist E.A."/>
            <person name="Lipzen A."/>
            <person name="Lundell T."/>
            <person name="Morin E."/>
            <person name="Murat C."/>
            <person name="Sun H."/>
            <person name="Tunlid A."/>
            <person name="Henrissat B."/>
            <person name="Grigoriev I.V."/>
            <person name="Hibbett D.S."/>
            <person name="Martin F."/>
            <person name="Nordberg H.P."/>
            <person name="Cantor M.N."/>
            <person name="Hua S.X."/>
        </authorList>
    </citation>
    <scope>NUCLEOTIDE SEQUENCE [LARGE SCALE GENOMIC DNA]</scope>
    <source>
        <strain evidence="3 4">LaAM-08-1</strain>
    </source>
</reference>
<accession>A0A0C9X1V7</accession>
<feature type="region of interest" description="Disordered" evidence="1">
    <location>
        <begin position="891"/>
        <end position="920"/>
    </location>
</feature>
<organism evidence="3 4">
    <name type="scientific">Laccaria amethystina LaAM-08-1</name>
    <dbReference type="NCBI Taxonomy" id="1095629"/>
    <lineage>
        <taxon>Eukaryota</taxon>
        <taxon>Fungi</taxon>
        <taxon>Dikarya</taxon>
        <taxon>Basidiomycota</taxon>
        <taxon>Agaricomycotina</taxon>
        <taxon>Agaricomycetes</taxon>
        <taxon>Agaricomycetidae</taxon>
        <taxon>Agaricales</taxon>
        <taxon>Agaricineae</taxon>
        <taxon>Hydnangiaceae</taxon>
        <taxon>Laccaria</taxon>
    </lineage>
</organism>
<evidence type="ECO:0000259" key="2">
    <source>
        <dbReference type="Pfam" id="PF18803"/>
    </source>
</evidence>
<dbReference type="EMBL" id="KN839168">
    <property type="protein sequence ID" value="KIJ90507.1"/>
    <property type="molecule type" value="Genomic_DNA"/>
</dbReference>
<dbReference type="InterPro" id="IPR040521">
    <property type="entry name" value="KDZ"/>
</dbReference>
<evidence type="ECO:0000313" key="3">
    <source>
        <dbReference type="EMBL" id="KIJ90507.1"/>
    </source>
</evidence>
<dbReference type="Pfam" id="PF18803">
    <property type="entry name" value="CxC2"/>
    <property type="match status" value="1"/>
</dbReference>
<dbReference type="InterPro" id="IPR041457">
    <property type="entry name" value="CxC2_KDZ-assoc"/>
</dbReference>
<dbReference type="AlphaFoldDB" id="A0A0C9X1V7"/>
<proteinExistence type="predicted"/>
<dbReference type="OrthoDB" id="3261436at2759"/>